<organism evidence="1 2">
    <name type="scientific">Marasmius oreades</name>
    <name type="common">fairy-ring Marasmius</name>
    <dbReference type="NCBI Taxonomy" id="181124"/>
    <lineage>
        <taxon>Eukaryota</taxon>
        <taxon>Fungi</taxon>
        <taxon>Dikarya</taxon>
        <taxon>Basidiomycota</taxon>
        <taxon>Agaricomycotina</taxon>
        <taxon>Agaricomycetes</taxon>
        <taxon>Agaricomycetidae</taxon>
        <taxon>Agaricales</taxon>
        <taxon>Marasmiineae</taxon>
        <taxon>Marasmiaceae</taxon>
        <taxon>Marasmius</taxon>
    </lineage>
</organism>
<keyword evidence="2" id="KW-1185">Reference proteome</keyword>
<dbReference type="GeneID" id="66071282"/>
<dbReference type="EMBL" id="CM032190">
    <property type="protein sequence ID" value="KAG7086235.1"/>
    <property type="molecule type" value="Genomic_DNA"/>
</dbReference>
<proteinExistence type="predicted"/>
<protein>
    <submittedName>
        <fullName evidence="1">Uncharacterized protein</fullName>
    </submittedName>
</protein>
<dbReference type="Proteomes" id="UP001049176">
    <property type="component" value="Chromosome 10"/>
</dbReference>
<evidence type="ECO:0000313" key="1">
    <source>
        <dbReference type="EMBL" id="KAG7086235.1"/>
    </source>
</evidence>
<evidence type="ECO:0000313" key="2">
    <source>
        <dbReference type="Proteomes" id="UP001049176"/>
    </source>
</evidence>
<name>A0A9P7RMJ8_9AGAR</name>
<dbReference type="RefSeq" id="XP_043002706.1">
    <property type="nucleotide sequence ID" value="XM_043159107.1"/>
</dbReference>
<gene>
    <name evidence="1" type="ORF">E1B28_002206</name>
</gene>
<accession>A0A9P7RMJ8</accession>
<dbReference type="KEGG" id="more:E1B28_002206"/>
<reference evidence="1" key="1">
    <citation type="journal article" date="2021" name="Genome Biol. Evol.">
        <title>The assembled and annotated genome of the fairy-ring fungus Marasmius oreades.</title>
        <authorList>
            <person name="Hiltunen M."/>
            <person name="Ament-Velasquez S.L."/>
            <person name="Johannesson H."/>
        </authorList>
    </citation>
    <scope>NUCLEOTIDE SEQUENCE</scope>
    <source>
        <strain evidence="1">03SP1</strain>
    </source>
</reference>
<sequence>MDENGQGKVMTVILSHGKFPCELEAWQDLVDFELAGNLDYSGEELVPLFSLGSGITHHGQALETKVFQCVGTRTGILRSDFHKEPSKEYKSACYCGFLQHLPFWTR</sequence>
<dbReference type="AlphaFoldDB" id="A0A9P7RMJ8"/>
<comment type="caution">
    <text evidence="1">The sequence shown here is derived from an EMBL/GenBank/DDBJ whole genome shotgun (WGS) entry which is preliminary data.</text>
</comment>